<evidence type="ECO:0000313" key="3">
    <source>
        <dbReference type="Proteomes" id="UP001500791"/>
    </source>
</evidence>
<proteinExistence type="predicted"/>
<dbReference type="PANTHER" id="PTHR34980">
    <property type="entry name" value="INNER MEMBRANE PROTEIN-RELATED-RELATED"/>
    <property type="match status" value="1"/>
</dbReference>
<feature type="transmembrane region" description="Helical" evidence="1">
    <location>
        <begin position="107"/>
        <end position="138"/>
    </location>
</feature>
<dbReference type="Pfam" id="PF05656">
    <property type="entry name" value="DUF805"/>
    <property type="match status" value="1"/>
</dbReference>
<dbReference type="RefSeq" id="WP_167176455.1">
    <property type="nucleotide sequence ID" value="NZ_BAAAEJ010000007.1"/>
</dbReference>
<keyword evidence="1" id="KW-1133">Transmembrane helix</keyword>
<gene>
    <name evidence="2" type="ORF">GCM10009093_15240</name>
</gene>
<keyword evidence="1" id="KW-0812">Transmembrane</keyword>
<dbReference type="InterPro" id="IPR008523">
    <property type="entry name" value="DUF805"/>
</dbReference>
<evidence type="ECO:0000313" key="2">
    <source>
        <dbReference type="EMBL" id="GAA0389560.1"/>
    </source>
</evidence>
<feature type="transmembrane region" description="Helical" evidence="1">
    <location>
        <begin position="158"/>
        <end position="184"/>
    </location>
</feature>
<accession>A0ABP3I6A7</accession>
<comment type="caution">
    <text evidence="2">The sequence shown here is derived from an EMBL/GenBank/DDBJ whole genome shotgun (WGS) entry which is preliminary data.</text>
</comment>
<reference evidence="3" key="1">
    <citation type="journal article" date="2019" name="Int. J. Syst. Evol. Microbiol.">
        <title>The Global Catalogue of Microorganisms (GCM) 10K type strain sequencing project: providing services to taxonomists for standard genome sequencing and annotation.</title>
        <authorList>
            <consortium name="The Broad Institute Genomics Platform"/>
            <consortium name="The Broad Institute Genome Sequencing Center for Infectious Disease"/>
            <person name="Wu L."/>
            <person name="Ma J."/>
        </authorList>
    </citation>
    <scope>NUCLEOTIDE SEQUENCE [LARGE SCALE GENOMIC DNA]</scope>
    <source>
        <strain evidence="3">JCM 13476</strain>
    </source>
</reference>
<evidence type="ECO:0000256" key="1">
    <source>
        <dbReference type="SAM" id="Phobius"/>
    </source>
</evidence>
<evidence type="ECO:0008006" key="4">
    <source>
        <dbReference type="Google" id="ProtNLM"/>
    </source>
</evidence>
<name>A0ABP3I6A7_9CAUL</name>
<feature type="transmembrane region" description="Helical" evidence="1">
    <location>
        <begin position="196"/>
        <end position="221"/>
    </location>
</feature>
<keyword evidence="3" id="KW-1185">Reference proteome</keyword>
<organism evidence="2 3">
    <name type="scientific">Brevundimonas terrae</name>
    <dbReference type="NCBI Taxonomy" id="363631"/>
    <lineage>
        <taxon>Bacteria</taxon>
        <taxon>Pseudomonadati</taxon>
        <taxon>Pseudomonadota</taxon>
        <taxon>Alphaproteobacteria</taxon>
        <taxon>Caulobacterales</taxon>
        <taxon>Caulobacteraceae</taxon>
        <taxon>Brevundimonas</taxon>
    </lineage>
</organism>
<sequence>MRGQITSYDTTTNTGTIKGEDGINYLFARHDIHTGSDINVGHDVDFVPNGSTATQIVILGLASAAADAAASFGAAANSAINSLPGTDGYDFKSALLSYTGRMRRQHFWISVLIIFGISLLTSWIPLLGGLIGLALIYPNVCITIKRLHDMGKTGWLTLVPYVGGLIAAIIMLIGGGGAFMMAAVTGGEPSAAAMMGAIGAISIGSLIAIITSLGFLLWIGITDSQPGTNQYGPNPKGL</sequence>
<dbReference type="EMBL" id="BAAAEJ010000007">
    <property type="protein sequence ID" value="GAA0389560.1"/>
    <property type="molecule type" value="Genomic_DNA"/>
</dbReference>
<keyword evidence="1" id="KW-0472">Membrane</keyword>
<dbReference type="PANTHER" id="PTHR34980:SF2">
    <property type="entry name" value="INNER MEMBRANE PROTEIN YHAH-RELATED"/>
    <property type="match status" value="1"/>
</dbReference>
<dbReference type="Proteomes" id="UP001500791">
    <property type="component" value="Unassembled WGS sequence"/>
</dbReference>
<protein>
    <recommendedName>
        <fullName evidence="4">DUF805 domain-containing protein</fullName>
    </recommendedName>
</protein>